<dbReference type="InterPro" id="IPR050090">
    <property type="entry name" value="Tyrosine_recombinase_XerCD"/>
</dbReference>
<dbReference type="Pfam" id="PF17293">
    <property type="entry name" value="Arm-DNA-bind_5"/>
    <property type="match status" value="1"/>
</dbReference>
<dbReference type="EMBL" id="DXFT01000056">
    <property type="protein sequence ID" value="HIX03018.1"/>
    <property type="molecule type" value="Genomic_DNA"/>
</dbReference>
<evidence type="ECO:0000313" key="5">
    <source>
        <dbReference type="EMBL" id="HIX03018.1"/>
    </source>
</evidence>
<feature type="domain" description="Tyr recombinase" evidence="4">
    <location>
        <begin position="213"/>
        <end position="400"/>
    </location>
</feature>
<evidence type="ECO:0000259" key="4">
    <source>
        <dbReference type="PROSITE" id="PS51898"/>
    </source>
</evidence>
<comment type="similarity">
    <text evidence="1">Belongs to the 'phage' integrase family.</text>
</comment>
<dbReference type="GO" id="GO:0006310">
    <property type="term" value="P:DNA recombination"/>
    <property type="evidence" value="ECO:0007669"/>
    <property type="project" value="UniProtKB-KW"/>
</dbReference>
<dbReference type="InterPro" id="IPR035386">
    <property type="entry name" value="Arm-DNA-bind_5"/>
</dbReference>
<organism evidence="5 6">
    <name type="scientific">Candidatus Odoribacter faecigallinarum</name>
    <dbReference type="NCBI Taxonomy" id="2838706"/>
    <lineage>
        <taxon>Bacteria</taxon>
        <taxon>Pseudomonadati</taxon>
        <taxon>Bacteroidota</taxon>
        <taxon>Bacteroidia</taxon>
        <taxon>Bacteroidales</taxon>
        <taxon>Odoribacteraceae</taxon>
        <taxon>Odoribacter</taxon>
    </lineage>
</organism>
<dbReference type="Gene3D" id="1.10.443.10">
    <property type="entry name" value="Intergrase catalytic core"/>
    <property type="match status" value="1"/>
</dbReference>
<reference evidence="5" key="1">
    <citation type="journal article" date="2021" name="PeerJ">
        <title>Extensive microbial diversity within the chicken gut microbiome revealed by metagenomics and culture.</title>
        <authorList>
            <person name="Gilroy R."/>
            <person name="Ravi A."/>
            <person name="Getino M."/>
            <person name="Pursley I."/>
            <person name="Horton D.L."/>
            <person name="Alikhan N.F."/>
            <person name="Baker D."/>
            <person name="Gharbi K."/>
            <person name="Hall N."/>
            <person name="Watson M."/>
            <person name="Adriaenssens E.M."/>
            <person name="Foster-Nyarko E."/>
            <person name="Jarju S."/>
            <person name="Secka A."/>
            <person name="Antonio M."/>
            <person name="Oren A."/>
            <person name="Chaudhuri R.R."/>
            <person name="La Ragione R."/>
            <person name="Hildebrand F."/>
            <person name="Pallen M.J."/>
        </authorList>
    </citation>
    <scope>NUCLEOTIDE SEQUENCE</scope>
    <source>
        <strain evidence="5">23274</strain>
    </source>
</reference>
<dbReference type="InterPro" id="IPR010998">
    <property type="entry name" value="Integrase_recombinase_N"/>
</dbReference>
<keyword evidence="3" id="KW-0233">DNA recombination</keyword>
<dbReference type="GO" id="GO:0015074">
    <property type="term" value="P:DNA integration"/>
    <property type="evidence" value="ECO:0007669"/>
    <property type="project" value="InterPro"/>
</dbReference>
<evidence type="ECO:0000256" key="2">
    <source>
        <dbReference type="ARBA" id="ARBA00023125"/>
    </source>
</evidence>
<dbReference type="Proteomes" id="UP000824202">
    <property type="component" value="Unassembled WGS sequence"/>
</dbReference>
<dbReference type="AlphaFoldDB" id="A0A9D1UZ96"/>
<dbReference type="InterPro" id="IPR002104">
    <property type="entry name" value="Integrase_catalytic"/>
</dbReference>
<name>A0A9D1UZ96_9BACT</name>
<evidence type="ECO:0000256" key="3">
    <source>
        <dbReference type="ARBA" id="ARBA00023172"/>
    </source>
</evidence>
<evidence type="ECO:0000313" key="6">
    <source>
        <dbReference type="Proteomes" id="UP000824202"/>
    </source>
</evidence>
<dbReference type="InterPro" id="IPR025269">
    <property type="entry name" value="SAM-like_dom"/>
</dbReference>
<dbReference type="PANTHER" id="PTHR30349:SF64">
    <property type="entry name" value="PROPHAGE INTEGRASE INTD-RELATED"/>
    <property type="match status" value="1"/>
</dbReference>
<evidence type="ECO:0000256" key="1">
    <source>
        <dbReference type="ARBA" id="ARBA00008857"/>
    </source>
</evidence>
<dbReference type="PROSITE" id="PS51898">
    <property type="entry name" value="TYR_RECOMBINASE"/>
    <property type="match status" value="1"/>
</dbReference>
<keyword evidence="2" id="KW-0238">DNA-binding</keyword>
<comment type="caution">
    <text evidence="5">The sequence shown here is derived from an EMBL/GenBank/DDBJ whole genome shotgun (WGS) entry which is preliminary data.</text>
</comment>
<dbReference type="InterPro" id="IPR013762">
    <property type="entry name" value="Integrase-like_cat_sf"/>
</dbReference>
<gene>
    <name evidence="5" type="ORF">H9863_02730</name>
</gene>
<dbReference type="PANTHER" id="PTHR30349">
    <property type="entry name" value="PHAGE INTEGRASE-RELATED"/>
    <property type="match status" value="1"/>
</dbReference>
<dbReference type="InterPro" id="IPR011010">
    <property type="entry name" value="DNA_brk_join_enz"/>
</dbReference>
<sequence length="402" mass="46315">MATIKLRLNRGRVLRDGTYPLVFQIIHSRRKRVIYTGFRLSMEEFDFAEAKVLCFPGSRHTEQEVKQMNRYLCRERRVLERIVKVLEQRKGEYGAGDVVARYRLCRDGQQLLRCFDLQVERKLTEGKLGTASAWRSTCSSLASFVTAHSVRLQDVDAAFVRRYEDFLVCRGMSRNTVGYYLRNFRAMYNQAKKAGYFVGKGNPFEGVSARPCRTTKRALPEEFLQRIQATDFSAFPHLDLARDLFLFSFFSRGMPFVDLVYLKKENLAGGVICYRRRKTGQELRVTLTARLERLIAKYANPSEYVFPLLSGKNEVELRHAYRLALERVNCNLKTVAKSCGIELPLTTYVARHSWATRAKELGVPLAVISEGLGHTSERTTRIYLKEFDHSVVDEVNERVSAL</sequence>
<dbReference type="Gene3D" id="1.10.150.130">
    <property type="match status" value="1"/>
</dbReference>
<dbReference type="Pfam" id="PF00589">
    <property type="entry name" value="Phage_integrase"/>
    <property type="match status" value="1"/>
</dbReference>
<dbReference type="CDD" id="cd01185">
    <property type="entry name" value="INTN1_C_like"/>
    <property type="match status" value="1"/>
</dbReference>
<reference evidence="5" key="2">
    <citation type="submission" date="2021-04" db="EMBL/GenBank/DDBJ databases">
        <authorList>
            <person name="Gilroy R."/>
        </authorList>
    </citation>
    <scope>NUCLEOTIDE SEQUENCE</scope>
    <source>
        <strain evidence="5">23274</strain>
    </source>
</reference>
<protein>
    <submittedName>
        <fullName evidence="5">Site-specific integrase</fullName>
    </submittedName>
</protein>
<proteinExistence type="inferred from homology"/>
<accession>A0A9D1UZ96</accession>
<dbReference type="GO" id="GO:0003677">
    <property type="term" value="F:DNA binding"/>
    <property type="evidence" value="ECO:0007669"/>
    <property type="project" value="UniProtKB-KW"/>
</dbReference>
<dbReference type="Pfam" id="PF13102">
    <property type="entry name" value="Phage_int_SAM_5"/>
    <property type="match status" value="1"/>
</dbReference>
<dbReference type="SUPFAM" id="SSF56349">
    <property type="entry name" value="DNA breaking-rejoining enzymes"/>
    <property type="match status" value="1"/>
</dbReference>